<accession>A0AAV2R3B8</accession>
<dbReference type="EMBL" id="CAXKWB010013849">
    <property type="protein sequence ID" value="CAL4108772.1"/>
    <property type="molecule type" value="Genomic_DNA"/>
</dbReference>
<reference evidence="3 4" key="1">
    <citation type="submission" date="2024-05" db="EMBL/GenBank/DDBJ databases">
        <authorList>
            <person name="Wallberg A."/>
        </authorList>
    </citation>
    <scope>NUCLEOTIDE SEQUENCE [LARGE SCALE GENOMIC DNA]</scope>
</reference>
<feature type="non-terminal residue" evidence="3">
    <location>
        <position position="1"/>
    </location>
</feature>
<gene>
    <name evidence="3" type="ORF">MNOR_LOCUS18975</name>
</gene>
<feature type="transmembrane region" description="Helical" evidence="1">
    <location>
        <begin position="20"/>
        <end position="40"/>
    </location>
</feature>
<sequence>VSRELLIIIFTNRTHLCRMLKGLILAALAALIAGHGYMIYPAQRSSLWRYGIDSPFNYEDNELFCGGLTNMWDVNDGKCGECGDPYQDPRPRANEAGGLYGNGIIFKEFKAGEVVDVDVTITTNHRGWFEFKLCPVSSPTELVTQECLDQHPLHVADGVSGTRYWLTDFGKGNFTVPVKLPDDITCDQCVMQWWYQGGNNWGDCGNGTSTLGCGAQETFVNCADIAIH</sequence>
<protein>
    <recommendedName>
        <fullName evidence="2">Chitin-binding type-4 domain-containing protein</fullName>
    </recommendedName>
</protein>
<evidence type="ECO:0000313" key="3">
    <source>
        <dbReference type="EMBL" id="CAL4108772.1"/>
    </source>
</evidence>
<keyword evidence="4" id="KW-1185">Reference proteome</keyword>
<feature type="domain" description="Chitin-binding type-4" evidence="2">
    <location>
        <begin position="35"/>
        <end position="225"/>
    </location>
</feature>
<evidence type="ECO:0000313" key="4">
    <source>
        <dbReference type="Proteomes" id="UP001497623"/>
    </source>
</evidence>
<keyword evidence="1" id="KW-0812">Transmembrane</keyword>
<keyword evidence="1" id="KW-0472">Membrane</keyword>
<evidence type="ECO:0000259" key="2">
    <source>
        <dbReference type="Pfam" id="PF03067"/>
    </source>
</evidence>
<dbReference type="Pfam" id="PF03067">
    <property type="entry name" value="LPMO_10"/>
    <property type="match status" value="1"/>
</dbReference>
<dbReference type="Proteomes" id="UP001497623">
    <property type="component" value="Unassembled WGS sequence"/>
</dbReference>
<keyword evidence="1" id="KW-1133">Transmembrane helix</keyword>
<name>A0AAV2R3B8_MEGNR</name>
<dbReference type="AlphaFoldDB" id="A0AAV2R3B8"/>
<dbReference type="PANTHER" id="PTHR21113:SF4">
    <property type="entry name" value="CHITIN-BINDING TYPE-4 DOMAIN-CONTAINING PROTEIN"/>
    <property type="match status" value="1"/>
</dbReference>
<dbReference type="InterPro" id="IPR004302">
    <property type="entry name" value="Cellulose/chitin-bd_N"/>
</dbReference>
<dbReference type="PANTHER" id="PTHR21113">
    <property type="entry name" value="AGAP001705-PA"/>
    <property type="match status" value="1"/>
</dbReference>
<comment type="caution">
    <text evidence="3">The sequence shown here is derived from an EMBL/GenBank/DDBJ whole genome shotgun (WGS) entry which is preliminary data.</text>
</comment>
<proteinExistence type="predicted"/>
<organism evidence="3 4">
    <name type="scientific">Meganyctiphanes norvegica</name>
    <name type="common">Northern krill</name>
    <name type="synonym">Thysanopoda norvegica</name>
    <dbReference type="NCBI Taxonomy" id="48144"/>
    <lineage>
        <taxon>Eukaryota</taxon>
        <taxon>Metazoa</taxon>
        <taxon>Ecdysozoa</taxon>
        <taxon>Arthropoda</taxon>
        <taxon>Crustacea</taxon>
        <taxon>Multicrustacea</taxon>
        <taxon>Malacostraca</taxon>
        <taxon>Eumalacostraca</taxon>
        <taxon>Eucarida</taxon>
        <taxon>Euphausiacea</taxon>
        <taxon>Euphausiidae</taxon>
        <taxon>Meganyctiphanes</taxon>
    </lineage>
</organism>
<evidence type="ECO:0000256" key="1">
    <source>
        <dbReference type="SAM" id="Phobius"/>
    </source>
</evidence>